<comment type="caution">
    <text evidence="2">The sequence shown here is derived from an EMBL/GenBank/DDBJ whole genome shotgun (WGS) entry which is preliminary data.</text>
</comment>
<gene>
    <name evidence="2" type="ORF">TraAM80_06678</name>
</gene>
<accession>A0A3R7K5I5</accession>
<feature type="region of interest" description="Disordered" evidence="1">
    <location>
        <begin position="131"/>
        <end position="162"/>
    </location>
</feature>
<dbReference type="RefSeq" id="XP_029236691.1">
    <property type="nucleotide sequence ID" value="XM_029383511.1"/>
</dbReference>
<dbReference type="OrthoDB" id="430364at2759"/>
<dbReference type="AlphaFoldDB" id="A0A3R7K5I5"/>
<feature type="compositionally biased region" description="Polar residues" evidence="1">
    <location>
        <begin position="149"/>
        <end position="162"/>
    </location>
</feature>
<dbReference type="GeneID" id="40330611"/>
<name>A0A3R7K5I5_TRYRA</name>
<dbReference type="EMBL" id="MKGL01000249">
    <property type="protein sequence ID" value="RNF02049.1"/>
    <property type="molecule type" value="Genomic_DNA"/>
</dbReference>
<evidence type="ECO:0000313" key="2">
    <source>
        <dbReference type="EMBL" id="RNF02049.1"/>
    </source>
</evidence>
<protein>
    <submittedName>
        <fullName evidence="2">Putative brefeldin A-inhibited guanine nucleotide-exchange protein 1</fullName>
    </submittedName>
</protein>
<evidence type="ECO:0000256" key="1">
    <source>
        <dbReference type="SAM" id="MobiDB-lite"/>
    </source>
</evidence>
<sequence>MCRIICCVFLWATFSLLLCVLFRGIFYTISEIVLQVAAGITLLCRGNHTLFRDVCLYSWGVPDKTCVADVTANLFVYPLENGSHVAYEEHVFLSLALDDIMCFLRLHLFAEHMVYDLTQVPLPEKKNKGIFTSTGATAPDGGEGEGHHSTTSPPRHQLHSSM</sequence>
<evidence type="ECO:0000313" key="3">
    <source>
        <dbReference type="Proteomes" id="UP000283634"/>
    </source>
</evidence>
<reference evidence="2 3" key="1">
    <citation type="journal article" date="2018" name="BMC Genomics">
        <title>Genomic comparison of Trypanosoma conorhini and Trypanosoma rangeli to Trypanosoma cruzi strains of high and low virulence.</title>
        <authorList>
            <person name="Bradwell K.R."/>
            <person name="Koparde V.N."/>
            <person name="Matveyev A.V."/>
            <person name="Serrano M.G."/>
            <person name="Alves J.M."/>
            <person name="Parikh H."/>
            <person name="Huang B."/>
            <person name="Lee V."/>
            <person name="Espinosa-Alvarez O."/>
            <person name="Ortiz P.A."/>
            <person name="Costa-Martins A.G."/>
            <person name="Teixeira M.M."/>
            <person name="Buck G.A."/>
        </authorList>
    </citation>
    <scope>NUCLEOTIDE SEQUENCE [LARGE SCALE GENOMIC DNA]</scope>
    <source>
        <strain evidence="2 3">AM80</strain>
    </source>
</reference>
<keyword evidence="3" id="KW-1185">Reference proteome</keyword>
<dbReference type="Proteomes" id="UP000283634">
    <property type="component" value="Unassembled WGS sequence"/>
</dbReference>
<proteinExistence type="predicted"/>
<organism evidence="2 3">
    <name type="scientific">Trypanosoma rangeli</name>
    <dbReference type="NCBI Taxonomy" id="5698"/>
    <lineage>
        <taxon>Eukaryota</taxon>
        <taxon>Discoba</taxon>
        <taxon>Euglenozoa</taxon>
        <taxon>Kinetoplastea</taxon>
        <taxon>Metakinetoplastina</taxon>
        <taxon>Trypanosomatida</taxon>
        <taxon>Trypanosomatidae</taxon>
        <taxon>Trypanosoma</taxon>
        <taxon>Herpetosoma</taxon>
    </lineage>
</organism>